<proteinExistence type="inferred from homology"/>
<comment type="similarity">
    <text evidence="1 4">Belongs to the cystatin family. Phytocystatin subfamily.</text>
</comment>
<sequence length="279" mass="31103">MIDAIPPFEEHTGLLVGDPLHDPTVHVERVLGVLHNHDHPGQEKGKLGELQLRPRQQHRDALLAARPCLCLGRRGVPLDEVFEALFVHIDGRRRGKSRWGGERRRRRLFHGGPLELVADASFTVAEAATTHGLQEVELGEGGESESGAGQRGGLLEEGGVAREKARVENDREGCCWLEEVSRPQNTQSHRMFRVIAVDEHNKKQNALLEFARVVKAREQVVAGTLHHLTVLKNSSMLANKVYANCIIRFLDEPSDSISLIPKDAEKSPVVIFAHQRLEE</sequence>
<feature type="domain" description="Cystatin" evidence="6">
    <location>
        <begin position="196"/>
        <end position="245"/>
    </location>
</feature>
<evidence type="ECO:0000259" key="6">
    <source>
        <dbReference type="Pfam" id="PF16845"/>
    </source>
</evidence>
<reference evidence="7 8" key="1">
    <citation type="submission" date="2020-08" db="EMBL/GenBank/DDBJ databases">
        <title>Plant Genome Project.</title>
        <authorList>
            <person name="Zhang R.-G."/>
        </authorList>
    </citation>
    <scope>NUCLEOTIDE SEQUENCE [LARGE SCALE GENOMIC DNA]</scope>
    <source>
        <tissue evidence="7">Rhizome</tissue>
    </source>
</reference>
<dbReference type="AlphaFoldDB" id="A0A8J5GGN5"/>
<dbReference type="PANTHER" id="PTHR11413">
    <property type="entry name" value="CYSTATIN FAMILY MEMBER"/>
    <property type="match status" value="1"/>
</dbReference>
<feature type="region of interest" description="Disordered" evidence="5">
    <location>
        <begin position="138"/>
        <end position="165"/>
    </location>
</feature>
<dbReference type="GO" id="GO:0004869">
    <property type="term" value="F:cysteine-type endopeptidase inhibitor activity"/>
    <property type="evidence" value="ECO:0007669"/>
    <property type="project" value="UniProtKB-KW"/>
</dbReference>
<dbReference type="PANTHER" id="PTHR11413:SF103">
    <property type="entry name" value="CYSTEINE PROTEINASE INHIBITOR 12"/>
    <property type="match status" value="1"/>
</dbReference>
<protein>
    <recommendedName>
        <fullName evidence="4">Cysteine proteinase inhibitor</fullName>
    </recommendedName>
</protein>
<dbReference type="EMBL" id="JACMSC010000009">
    <property type="protein sequence ID" value="KAG6507329.1"/>
    <property type="molecule type" value="Genomic_DNA"/>
</dbReference>
<evidence type="ECO:0000313" key="8">
    <source>
        <dbReference type="Proteomes" id="UP000734854"/>
    </source>
</evidence>
<dbReference type="Proteomes" id="UP000734854">
    <property type="component" value="Unassembled WGS sequence"/>
</dbReference>
<dbReference type="SUPFAM" id="SSF54403">
    <property type="entry name" value="Cystatin/monellin"/>
    <property type="match status" value="1"/>
</dbReference>
<dbReference type="InterPro" id="IPR027214">
    <property type="entry name" value="Cystatin"/>
</dbReference>
<dbReference type="InterPro" id="IPR046350">
    <property type="entry name" value="Cystatin_sf"/>
</dbReference>
<evidence type="ECO:0000256" key="5">
    <source>
        <dbReference type="SAM" id="MobiDB-lite"/>
    </source>
</evidence>
<keyword evidence="3 4" id="KW-0789">Thiol protease inhibitor</keyword>
<evidence type="ECO:0000256" key="1">
    <source>
        <dbReference type="ARBA" id="ARBA00007233"/>
    </source>
</evidence>
<keyword evidence="2 4" id="KW-0646">Protease inhibitor</keyword>
<comment type="caution">
    <text evidence="7">The sequence shown here is derived from an EMBL/GenBank/DDBJ whole genome shotgun (WGS) entry which is preliminary data.</text>
</comment>
<name>A0A8J5GGN5_ZINOF</name>
<evidence type="ECO:0000256" key="4">
    <source>
        <dbReference type="RuleBase" id="RU362130"/>
    </source>
</evidence>
<gene>
    <name evidence="7" type="ORF">ZIOFF_032671</name>
</gene>
<accession>A0A8J5GGN5</accession>
<dbReference type="InterPro" id="IPR000010">
    <property type="entry name" value="Cystatin_dom"/>
</dbReference>
<keyword evidence="8" id="KW-1185">Reference proteome</keyword>
<evidence type="ECO:0000256" key="3">
    <source>
        <dbReference type="ARBA" id="ARBA00022704"/>
    </source>
</evidence>
<dbReference type="Pfam" id="PF16845">
    <property type="entry name" value="SQAPI"/>
    <property type="match status" value="1"/>
</dbReference>
<evidence type="ECO:0000313" key="7">
    <source>
        <dbReference type="EMBL" id="KAG6507329.1"/>
    </source>
</evidence>
<dbReference type="CDD" id="cd00042">
    <property type="entry name" value="CY"/>
    <property type="match status" value="1"/>
</dbReference>
<dbReference type="Gene3D" id="3.10.450.10">
    <property type="match status" value="1"/>
</dbReference>
<organism evidence="7 8">
    <name type="scientific">Zingiber officinale</name>
    <name type="common">Ginger</name>
    <name type="synonym">Amomum zingiber</name>
    <dbReference type="NCBI Taxonomy" id="94328"/>
    <lineage>
        <taxon>Eukaryota</taxon>
        <taxon>Viridiplantae</taxon>
        <taxon>Streptophyta</taxon>
        <taxon>Embryophyta</taxon>
        <taxon>Tracheophyta</taxon>
        <taxon>Spermatophyta</taxon>
        <taxon>Magnoliopsida</taxon>
        <taxon>Liliopsida</taxon>
        <taxon>Zingiberales</taxon>
        <taxon>Zingiberaceae</taxon>
        <taxon>Zingiber</taxon>
    </lineage>
</organism>
<evidence type="ECO:0000256" key="2">
    <source>
        <dbReference type="ARBA" id="ARBA00022690"/>
    </source>
</evidence>